<gene>
    <name evidence="2" type="ORF">DHEL01_v203572</name>
</gene>
<dbReference type="OrthoDB" id="2417614at2759"/>
<feature type="domain" description="Bacteriophage T5 Orf172 DNA-binding" evidence="1">
    <location>
        <begin position="82"/>
        <end position="168"/>
    </location>
</feature>
<evidence type="ECO:0000313" key="3">
    <source>
        <dbReference type="Proteomes" id="UP000094444"/>
    </source>
</evidence>
<dbReference type="InParanoid" id="A0A2P5I6A0"/>
<sequence length="256" mass="28470">MATSPPSGRQAESVARIVQMTKPEVRSFNSWGPPKSTGEINNAIKSLLLRSHPGHPDADEGYVYGFQHPEDVALDPLQLGSHKSAHLIKIGRSKNHQMRMKQIGKQCKYAPHTVFAHFMPRHGMVERLAHTQLHNFRLRDVGCTGCGARHEEWFQSDVRLAEDVVELWKAFVERSPYDEQGAVLPVWRERLEQLDLDDADCWRRFVHDAPSAGPIAGSPQEPEAENACVGLAAGCIDPSSDEATGGGEHEEGWKVI</sequence>
<accession>A0A2P5I6A0</accession>
<dbReference type="PANTHER" id="PTHR28094">
    <property type="entry name" value="MEIOTICALLY UP-REGULATED GENE 113 PROTEIN"/>
    <property type="match status" value="1"/>
</dbReference>
<comment type="caution">
    <text evidence="2">The sequence shown here is derived from an EMBL/GenBank/DDBJ whole genome shotgun (WGS) entry which is preliminary data.</text>
</comment>
<dbReference type="Pfam" id="PF10544">
    <property type="entry name" value="T5orf172"/>
    <property type="match status" value="1"/>
</dbReference>
<evidence type="ECO:0000259" key="1">
    <source>
        <dbReference type="SMART" id="SM00974"/>
    </source>
</evidence>
<evidence type="ECO:0000313" key="2">
    <source>
        <dbReference type="EMBL" id="POS78039.1"/>
    </source>
</evidence>
<dbReference type="InterPro" id="IPR018306">
    <property type="entry name" value="Phage_T5_Orf172_DNA-bd"/>
</dbReference>
<reference evidence="2" key="1">
    <citation type="submission" date="2017-09" db="EMBL/GenBank/DDBJ databases">
        <title>Polyketide synthases of a Diaporthe helianthi virulent isolate.</title>
        <authorList>
            <person name="Baroncelli R."/>
        </authorList>
    </citation>
    <scope>NUCLEOTIDE SEQUENCE [LARGE SCALE GENOMIC DNA]</scope>
    <source>
        <strain evidence="2">7/96</strain>
    </source>
</reference>
<dbReference type="EMBL" id="MAVT02000218">
    <property type="protein sequence ID" value="POS78039.1"/>
    <property type="molecule type" value="Genomic_DNA"/>
</dbReference>
<dbReference type="InterPro" id="IPR053006">
    <property type="entry name" value="Meiosis_regulatory"/>
</dbReference>
<name>A0A2P5I6A0_DIAHE</name>
<protein>
    <recommendedName>
        <fullName evidence="1">Bacteriophage T5 Orf172 DNA-binding domain-containing protein</fullName>
    </recommendedName>
</protein>
<dbReference type="Proteomes" id="UP000094444">
    <property type="component" value="Unassembled WGS sequence"/>
</dbReference>
<dbReference type="SMART" id="SM00974">
    <property type="entry name" value="T5orf172"/>
    <property type="match status" value="1"/>
</dbReference>
<proteinExistence type="predicted"/>
<keyword evidence="3" id="KW-1185">Reference proteome</keyword>
<dbReference type="AlphaFoldDB" id="A0A2P5I6A0"/>
<dbReference type="STRING" id="158607.A0A2P5I6A0"/>
<dbReference type="PANTHER" id="PTHR28094:SF1">
    <property type="entry name" value="MEIOTICALLY UP-REGULATED GENE 113 PROTEIN"/>
    <property type="match status" value="1"/>
</dbReference>
<organism evidence="2 3">
    <name type="scientific">Diaporthe helianthi</name>
    <dbReference type="NCBI Taxonomy" id="158607"/>
    <lineage>
        <taxon>Eukaryota</taxon>
        <taxon>Fungi</taxon>
        <taxon>Dikarya</taxon>
        <taxon>Ascomycota</taxon>
        <taxon>Pezizomycotina</taxon>
        <taxon>Sordariomycetes</taxon>
        <taxon>Sordariomycetidae</taxon>
        <taxon>Diaporthales</taxon>
        <taxon>Diaporthaceae</taxon>
        <taxon>Diaporthe</taxon>
    </lineage>
</organism>